<evidence type="ECO:0000259" key="6">
    <source>
        <dbReference type="SMART" id="SM00228"/>
    </source>
</evidence>
<dbReference type="InterPro" id="IPR051201">
    <property type="entry name" value="Chloro_Bact_Ser_Proteases"/>
</dbReference>
<evidence type="ECO:0000313" key="7">
    <source>
        <dbReference type="EMBL" id="MRG87865.1"/>
    </source>
</evidence>
<keyword evidence="5" id="KW-0812">Transmembrane</keyword>
<reference evidence="7 8" key="1">
    <citation type="submission" date="2019-11" db="EMBL/GenBank/DDBJ databases">
        <authorList>
            <person name="Li J."/>
        </authorList>
    </citation>
    <scope>NUCLEOTIDE SEQUENCE [LARGE SCALE GENOMIC DNA]</scope>
    <source>
        <strain evidence="7 8">J4</strain>
    </source>
</reference>
<dbReference type="Pfam" id="PF13180">
    <property type="entry name" value="PDZ_2"/>
    <property type="match status" value="1"/>
</dbReference>
<evidence type="ECO:0000256" key="2">
    <source>
        <dbReference type="ARBA" id="ARBA00022670"/>
    </source>
</evidence>
<feature type="transmembrane region" description="Helical" evidence="5">
    <location>
        <begin position="21"/>
        <end position="39"/>
    </location>
</feature>
<dbReference type="InterPro" id="IPR009003">
    <property type="entry name" value="Peptidase_S1_PA"/>
</dbReference>
<organism evidence="7 8">
    <name type="scientific">Salinibacillus xinjiangensis</name>
    <dbReference type="NCBI Taxonomy" id="1229268"/>
    <lineage>
        <taxon>Bacteria</taxon>
        <taxon>Bacillati</taxon>
        <taxon>Bacillota</taxon>
        <taxon>Bacilli</taxon>
        <taxon>Bacillales</taxon>
        <taxon>Bacillaceae</taxon>
        <taxon>Salinibacillus</taxon>
    </lineage>
</organism>
<evidence type="ECO:0000313" key="8">
    <source>
        <dbReference type="Proteomes" id="UP000480185"/>
    </source>
</evidence>
<keyword evidence="4" id="KW-0720">Serine protease</keyword>
<proteinExistence type="inferred from homology"/>
<dbReference type="PRINTS" id="PR00834">
    <property type="entry name" value="PROTEASES2C"/>
</dbReference>
<dbReference type="OrthoDB" id="9758917at2"/>
<comment type="similarity">
    <text evidence="1">Belongs to the peptidase S1C family.</text>
</comment>
<sequence length="402" mass="42980">MEEQEQKTEVKNEKSSTLKRFLTTLSAGVIGSVLTLAAVPQMDFLYNDIQDANKQEEVSQTAREESASTVNVDQVSAESTSIADVVDQSSEAIVGVVNKQKQTSNPFRQPSGEIQKGTGSGVIYKVTEDAAYIVTNHHVIAGANEIEVSLHDGEVVKAELVGTDSLTDIAVLKLEGDYDITPLKFGDSSNLRPGQQVIAIGNPLGLELSRTVTQGIVSAVNRTITVPTSAGKWEVEVIQTDAAINPGNSGGALINTSGQLVGINSMKISENGVEGLGFAIPSNDVSQIVEEISKNGQVVRPYIGVGLAGLDEIHPYYRSKLSGDIKEGAMVVSVDEDSAAGKAGIQEEDIIVAINDKKIKNADDIRHYLYTELSVGDEVTIEFYRDGELQSVDLTLTSNEKQ</sequence>
<dbReference type="Gene3D" id="2.30.42.10">
    <property type="match status" value="1"/>
</dbReference>
<dbReference type="Proteomes" id="UP000480185">
    <property type="component" value="Unassembled WGS sequence"/>
</dbReference>
<keyword evidence="5" id="KW-1133">Transmembrane helix</keyword>
<accession>A0A6G1XAC9</accession>
<keyword evidence="3" id="KW-0378">Hydrolase</keyword>
<keyword evidence="2" id="KW-0645">Protease</keyword>
<dbReference type="EMBL" id="WJNH01000013">
    <property type="protein sequence ID" value="MRG87865.1"/>
    <property type="molecule type" value="Genomic_DNA"/>
</dbReference>
<dbReference type="Gene3D" id="2.40.10.10">
    <property type="entry name" value="Trypsin-like serine proteases"/>
    <property type="match status" value="2"/>
</dbReference>
<name>A0A6G1XAC9_9BACI</name>
<feature type="domain" description="PDZ" evidence="6">
    <location>
        <begin position="301"/>
        <end position="387"/>
    </location>
</feature>
<dbReference type="RefSeq" id="WP_153729758.1">
    <property type="nucleotide sequence ID" value="NZ_WJNH01000013.1"/>
</dbReference>
<dbReference type="InterPro" id="IPR043504">
    <property type="entry name" value="Peptidase_S1_PA_chymotrypsin"/>
</dbReference>
<dbReference type="AlphaFoldDB" id="A0A6G1XAC9"/>
<dbReference type="GO" id="GO:0006508">
    <property type="term" value="P:proteolysis"/>
    <property type="evidence" value="ECO:0007669"/>
    <property type="project" value="UniProtKB-KW"/>
</dbReference>
<dbReference type="PANTHER" id="PTHR43343">
    <property type="entry name" value="PEPTIDASE S12"/>
    <property type="match status" value="1"/>
</dbReference>
<protein>
    <submittedName>
        <fullName evidence="7">PDZ domain-containing protein</fullName>
    </submittedName>
</protein>
<dbReference type="SUPFAM" id="SSF50156">
    <property type="entry name" value="PDZ domain-like"/>
    <property type="match status" value="1"/>
</dbReference>
<dbReference type="SMART" id="SM00228">
    <property type="entry name" value="PDZ"/>
    <property type="match status" value="1"/>
</dbReference>
<keyword evidence="8" id="KW-1185">Reference proteome</keyword>
<evidence type="ECO:0000256" key="4">
    <source>
        <dbReference type="ARBA" id="ARBA00022825"/>
    </source>
</evidence>
<evidence type="ECO:0000256" key="1">
    <source>
        <dbReference type="ARBA" id="ARBA00010541"/>
    </source>
</evidence>
<keyword evidence="5" id="KW-0472">Membrane</keyword>
<dbReference type="Pfam" id="PF13365">
    <property type="entry name" value="Trypsin_2"/>
    <property type="match status" value="1"/>
</dbReference>
<dbReference type="InterPro" id="IPR036034">
    <property type="entry name" value="PDZ_sf"/>
</dbReference>
<evidence type="ECO:0000256" key="5">
    <source>
        <dbReference type="SAM" id="Phobius"/>
    </source>
</evidence>
<dbReference type="InterPro" id="IPR001478">
    <property type="entry name" value="PDZ"/>
</dbReference>
<gene>
    <name evidence="7" type="ORF">GH754_16495</name>
</gene>
<dbReference type="PANTHER" id="PTHR43343:SF3">
    <property type="entry name" value="PROTEASE DO-LIKE 8, CHLOROPLASTIC"/>
    <property type="match status" value="1"/>
</dbReference>
<dbReference type="InterPro" id="IPR001940">
    <property type="entry name" value="Peptidase_S1C"/>
</dbReference>
<dbReference type="GO" id="GO:0004252">
    <property type="term" value="F:serine-type endopeptidase activity"/>
    <property type="evidence" value="ECO:0007669"/>
    <property type="project" value="InterPro"/>
</dbReference>
<dbReference type="SUPFAM" id="SSF50494">
    <property type="entry name" value="Trypsin-like serine proteases"/>
    <property type="match status" value="1"/>
</dbReference>
<evidence type="ECO:0000256" key="3">
    <source>
        <dbReference type="ARBA" id="ARBA00022801"/>
    </source>
</evidence>
<comment type="caution">
    <text evidence="7">The sequence shown here is derived from an EMBL/GenBank/DDBJ whole genome shotgun (WGS) entry which is preliminary data.</text>
</comment>